<dbReference type="InterPro" id="IPR036396">
    <property type="entry name" value="Cyt_P450_sf"/>
</dbReference>
<keyword evidence="5 7" id="KW-0503">Monooxygenase</keyword>
<name>I6TMC2_BETVU</name>
<evidence type="ECO:0000256" key="1">
    <source>
        <dbReference type="ARBA" id="ARBA00022617"/>
    </source>
</evidence>
<organism evidence="8">
    <name type="scientific">Beta vulgaris</name>
    <name type="common">Sugar beet</name>
    <dbReference type="NCBI Taxonomy" id="161934"/>
    <lineage>
        <taxon>Eukaryota</taxon>
        <taxon>Viridiplantae</taxon>
        <taxon>Streptophyta</taxon>
        <taxon>Embryophyta</taxon>
        <taxon>Tracheophyta</taxon>
        <taxon>Spermatophyta</taxon>
        <taxon>Magnoliopsida</taxon>
        <taxon>eudicotyledons</taxon>
        <taxon>Gunneridae</taxon>
        <taxon>Pentapetalae</taxon>
        <taxon>Caryophyllales</taxon>
        <taxon>Chenopodiaceae</taxon>
        <taxon>Betoideae</taxon>
        <taxon>Beta</taxon>
    </lineage>
</organism>
<reference evidence="8" key="1">
    <citation type="submission" date="2011-07" db="EMBL/GenBank/DDBJ databases">
        <title>The RED HYPCOTYL (R)-key locus of betalain-synthesis in Beta vulgaris.</title>
        <authorList>
            <person name="Zhang C.-L."/>
            <person name="Xiao X."/>
            <person name="Xu D."/>
            <person name="Jiang X."/>
            <person name="Chen D."/>
            <person name="Hall J."/>
            <person name="Martin K."/>
            <person name="McGrath M.J."/>
        </authorList>
    </citation>
    <scope>NUCLEOTIDE SEQUENCE</scope>
</reference>
<dbReference type="GO" id="GO:0005506">
    <property type="term" value="F:iron ion binding"/>
    <property type="evidence" value="ECO:0007669"/>
    <property type="project" value="InterPro"/>
</dbReference>
<dbReference type="FunFam" id="1.10.630.10:FF:000026">
    <property type="entry name" value="Cytochrome P450 82C4"/>
    <property type="match status" value="1"/>
</dbReference>
<comment type="similarity">
    <text evidence="7">Belongs to the cytochrome P450 family.</text>
</comment>
<dbReference type="PRINTS" id="PR00463">
    <property type="entry name" value="EP450I"/>
</dbReference>
<dbReference type="InterPro" id="IPR050651">
    <property type="entry name" value="Plant_Cytochrome_P450_Monoox"/>
</dbReference>
<protein>
    <submittedName>
        <fullName evidence="8">Plasma membrane P450 CYP81B2</fullName>
    </submittedName>
</protein>
<dbReference type="PANTHER" id="PTHR47947:SF24">
    <property type="entry name" value="ISOFLAVONE 2'-HYDROXYLASE-LIKE"/>
    <property type="match status" value="1"/>
</dbReference>
<dbReference type="SUPFAM" id="SSF48264">
    <property type="entry name" value="Cytochrome P450"/>
    <property type="match status" value="1"/>
</dbReference>
<dbReference type="GO" id="GO:0016705">
    <property type="term" value="F:oxidoreductase activity, acting on paired donors, with incorporation or reduction of molecular oxygen"/>
    <property type="evidence" value="ECO:0007669"/>
    <property type="project" value="InterPro"/>
</dbReference>
<proteinExistence type="inferred from homology"/>
<sequence length="588" mass="67214">MDNIILFTYVALFLATYLTYKHVILPSKHKNMLPPSPFLSFPIIGHLYLFKKPLHRSLARVAARHGPILYLRFGSRSVVLLSSPSIVEECLVLNNVFMNRPRLLPGKYNGNNFTSIAWAPYGAHWKNLRRIAAAEILSPQRLQILSKVRANVARSFVRRMMKLQSSSENGVVEMKSVIFGLTLDNMMKMVIGKSNYDEGCDEGTEFCTRFEELVGQSFSRSGVSNLEDFLPFLKWFRVLLGSNEEILKKTKEEKDEIMKALLKEHRDMEKEGRLSEDRKKSMLHVLLSLQKEDPHYYTDELIRYLILALFQGGTDTSSTTLTWAMSLLLNNPEILTKARDEIDINVSHERFVEESDKKNLPYIQCIVNETLRMYPTGPLGLPRESINDCQVQEYHIPKGSMLVYNIWAIHNDPKNWEEPRKFKPERFLGVEGNRLGYKFLPFGTGRRVCPGEHLAGKVVWLAMAILIQCFEWERVGEELVDMKEAGGVSLTKLEPLQIWPHGFKVLGSDTTRGTLGGEVSLTILIHFKEFNLQTWVVIPVQVGAKENKLLGYKFIPFGIGKRLAQWRRGALAGRVVRLAGAINAFERK</sequence>
<keyword evidence="2 6" id="KW-0479">Metal-binding</keyword>
<dbReference type="GO" id="GO:0004497">
    <property type="term" value="F:monooxygenase activity"/>
    <property type="evidence" value="ECO:0007669"/>
    <property type="project" value="UniProtKB-KW"/>
</dbReference>
<evidence type="ECO:0000256" key="3">
    <source>
        <dbReference type="ARBA" id="ARBA00023002"/>
    </source>
</evidence>
<gene>
    <name evidence="8" type="primary">CYP81B2-1</name>
</gene>
<evidence type="ECO:0000256" key="4">
    <source>
        <dbReference type="ARBA" id="ARBA00023004"/>
    </source>
</evidence>
<feature type="binding site" description="axial binding residue" evidence="6">
    <location>
        <position position="449"/>
    </location>
    <ligand>
        <name>heme</name>
        <dbReference type="ChEBI" id="CHEBI:30413"/>
    </ligand>
    <ligandPart>
        <name>Fe</name>
        <dbReference type="ChEBI" id="CHEBI:18248"/>
    </ligandPart>
</feature>
<evidence type="ECO:0000256" key="6">
    <source>
        <dbReference type="PIRSR" id="PIRSR602401-1"/>
    </source>
</evidence>
<keyword evidence="3 7" id="KW-0560">Oxidoreductase</keyword>
<dbReference type="PRINTS" id="PR00385">
    <property type="entry name" value="P450"/>
</dbReference>
<dbReference type="AlphaFoldDB" id="I6TMC2"/>
<dbReference type="PROSITE" id="PS00086">
    <property type="entry name" value="CYTOCHROME_P450"/>
    <property type="match status" value="1"/>
</dbReference>
<dbReference type="Pfam" id="PF00067">
    <property type="entry name" value="p450"/>
    <property type="match status" value="1"/>
</dbReference>
<evidence type="ECO:0000256" key="5">
    <source>
        <dbReference type="ARBA" id="ARBA00023033"/>
    </source>
</evidence>
<dbReference type="EMBL" id="JN378753">
    <property type="protein sequence ID" value="AFM94009.1"/>
    <property type="molecule type" value="Genomic_DNA"/>
</dbReference>
<evidence type="ECO:0000256" key="7">
    <source>
        <dbReference type="RuleBase" id="RU000461"/>
    </source>
</evidence>
<accession>I6TMC2</accession>
<keyword evidence="1 6" id="KW-0349">Heme</keyword>
<keyword evidence="4 6" id="KW-0408">Iron</keyword>
<evidence type="ECO:0000256" key="2">
    <source>
        <dbReference type="ARBA" id="ARBA00022723"/>
    </source>
</evidence>
<dbReference type="Gene3D" id="1.10.630.10">
    <property type="entry name" value="Cytochrome P450"/>
    <property type="match status" value="1"/>
</dbReference>
<dbReference type="PANTHER" id="PTHR47947">
    <property type="entry name" value="CYTOCHROME P450 82C3-RELATED"/>
    <property type="match status" value="1"/>
</dbReference>
<dbReference type="GO" id="GO:0020037">
    <property type="term" value="F:heme binding"/>
    <property type="evidence" value="ECO:0007669"/>
    <property type="project" value="InterPro"/>
</dbReference>
<dbReference type="InterPro" id="IPR002401">
    <property type="entry name" value="Cyt_P450_E_grp-I"/>
</dbReference>
<dbReference type="InterPro" id="IPR001128">
    <property type="entry name" value="Cyt_P450"/>
</dbReference>
<evidence type="ECO:0000313" key="8">
    <source>
        <dbReference type="EMBL" id="AFM94009.1"/>
    </source>
</evidence>
<comment type="cofactor">
    <cofactor evidence="6">
        <name>heme</name>
        <dbReference type="ChEBI" id="CHEBI:30413"/>
    </cofactor>
</comment>
<dbReference type="InterPro" id="IPR017972">
    <property type="entry name" value="Cyt_P450_CS"/>
</dbReference>